<evidence type="ECO:0000313" key="1">
    <source>
        <dbReference type="EMBL" id="KXT06167.1"/>
    </source>
</evidence>
<dbReference type="Proteomes" id="UP000070133">
    <property type="component" value="Unassembled WGS sequence"/>
</dbReference>
<dbReference type="EMBL" id="LFZN01000008">
    <property type="protein sequence ID" value="KXT06167.1"/>
    <property type="molecule type" value="Genomic_DNA"/>
</dbReference>
<dbReference type="EMBL" id="LFZN01000008">
    <property type="protein sequence ID" value="KXT06166.1"/>
    <property type="molecule type" value="Genomic_DNA"/>
</dbReference>
<gene>
    <name evidence="1" type="ORF">AC578_1372</name>
</gene>
<protein>
    <submittedName>
        <fullName evidence="1">Uncharacterized protein</fullName>
    </submittedName>
</protein>
<sequence length="116" mass="13411">MDTDGKPWGLMGAANFFFFLVITDTHHCKRTGYVFHHPSTHFIPSFPSRARTRVKIQVLSHIDPSPHKNFLQLQSQRPHPLFFLSYDVDARLSFNRRAALSRPVRCATSMPALWTM</sequence>
<proteinExistence type="predicted"/>
<dbReference type="AlphaFoldDB" id="A0A139HUS6"/>
<evidence type="ECO:0000313" key="2">
    <source>
        <dbReference type="Proteomes" id="UP000070133"/>
    </source>
</evidence>
<accession>A0A139HUS6</accession>
<keyword evidence="2" id="KW-1185">Reference proteome</keyword>
<name>A0A139HUS6_9PEZI</name>
<organism evidence="1 2">
    <name type="scientific">Pseudocercospora eumusae</name>
    <dbReference type="NCBI Taxonomy" id="321146"/>
    <lineage>
        <taxon>Eukaryota</taxon>
        <taxon>Fungi</taxon>
        <taxon>Dikarya</taxon>
        <taxon>Ascomycota</taxon>
        <taxon>Pezizomycotina</taxon>
        <taxon>Dothideomycetes</taxon>
        <taxon>Dothideomycetidae</taxon>
        <taxon>Mycosphaerellales</taxon>
        <taxon>Mycosphaerellaceae</taxon>
        <taxon>Pseudocercospora</taxon>
    </lineage>
</organism>
<reference evidence="1 2" key="1">
    <citation type="submission" date="2015-07" db="EMBL/GenBank/DDBJ databases">
        <title>Comparative genomics of the Sigatoka disease complex on banana suggests a link between parallel evolutionary changes in Pseudocercospora fijiensis and Pseudocercospora eumusae and increased virulence on the banana host.</title>
        <authorList>
            <person name="Chang T.-C."/>
            <person name="Salvucci A."/>
            <person name="Crous P.W."/>
            <person name="Stergiopoulos I."/>
        </authorList>
    </citation>
    <scope>NUCLEOTIDE SEQUENCE [LARGE SCALE GENOMIC DNA]</scope>
    <source>
        <strain evidence="1 2">CBS 114824</strain>
    </source>
</reference>
<comment type="caution">
    <text evidence="1">The sequence shown here is derived from an EMBL/GenBank/DDBJ whole genome shotgun (WGS) entry which is preliminary data.</text>
</comment>